<dbReference type="KEGG" id="scya:EJ357_06995"/>
<dbReference type="InterPro" id="IPR001387">
    <property type="entry name" value="Cro/C1-type_HTH"/>
</dbReference>
<dbReference type="InterPro" id="IPR010982">
    <property type="entry name" value="Lambda_DNA-bd_dom_sf"/>
</dbReference>
<dbReference type="Pfam" id="PF19054">
    <property type="entry name" value="DUF5753"/>
    <property type="match status" value="1"/>
</dbReference>
<evidence type="ECO:0000259" key="1">
    <source>
        <dbReference type="PROSITE" id="PS50943"/>
    </source>
</evidence>
<dbReference type="OrthoDB" id="4314786at2"/>
<reference evidence="2 3" key="1">
    <citation type="journal article" date="2019" name="Int. J. Syst. Evol. Microbiol.">
        <title>Streptomyces cyaneochromogenes sp. nov., a blue pigment-producing actinomycete from manganese-contaminated soil.</title>
        <authorList>
            <person name="Tang X."/>
            <person name="Zhao J."/>
            <person name="Li K."/>
            <person name="Chen Z."/>
            <person name="Sun Y."/>
            <person name="Gao J."/>
        </authorList>
    </citation>
    <scope>NUCLEOTIDE SEQUENCE [LARGE SCALE GENOMIC DNA]</scope>
    <source>
        <strain evidence="2 3">MK-45</strain>
    </source>
</reference>
<dbReference type="EMBL" id="CP034539">
    <property type="protein sequence ID" value="AZQ33227.1"/>
    <property type="molecule type" value="Genomic_DNA"/>
</dbReference>
<gene>
    <name evidence="2" type="ORF">EJ357_06995</name>
</gene>
<dbReference type="InterPro" id="IPR043917">
    <property type="entry name" value="DUF5753"/>
</dbReference>
<dbReference type="Pfam" id="PF13560">
    <property type="entry name" value="HTH_31"/>
    <property type="match status" value="1"/>
</dbReference>
<dbReference type="GO" id="GO:0003677">
    <property type="term" value="F:DNA binding"/>
    <property type="evidence" value="ECO:0007669"/>
    <property type="project" value="InterPro"/>
</dbReference>
<proteinExistence type="predicted"/>
<protein>
    <submittedName>
        <fullName evidence="2">XRE family transcriptional regulator</fullName>
    </submittedName>
</protein>
<evidence type="ECO:0000313" key="2">
    <source>
        <dbReference type="EMBL" id="AZQ33227.1"/>
    </source>
</evidence>
<sequence>MDSIDRLTDEERAAVALQADQAELGHEAYALGLELLELGRRDQALRWLRTAARYHVTGAQRALRPRGTSAVVYDEAGAPANPQAGEREGVVCEPRRPAVTAASPAGVRRPEHPPLTPAAQRIVLGARLRELRQICQLTSQHSARTIRCSASKISRVECGTVLPNLEEVEQLLTLYGVDKPEERRFVLDAWHGAKEKSWWHEYCDIMPSWVQTFFDLERSADLIKTYEVQFVPGLLQTPEYARAVIRMGNPTATEQDIDRRVQLRMKRQQLLHTADAPRLWAVVDESALRRPVGGSDVMREQLEHLLRMSNLPNIALQILPLQEAVTADIGAPVTVLRFAEPVLSDVVYLEQLSGAVYLSRWDDGNRYQSLLDQLATAAEKPHRTADILCRILDLAGTAPGSTVPDADTGAYTRFMERLTAKAPHPNRTEEILDSLIANSS</sequence>
<accession>A0A3Q9EPL7</accession>
<organism evidence="2 3">
    <name type="scientific">Streptomyces cyaneochromogenes</name>
    <dbReference type="NCBI Taxonomy" id="2496836"/>
    <lineage>
        <taxon>Bacteria</taxon>
        <taxon>Bacillati</taxon>
        <taxon>Actinomycetota</taxon>
        <taxon>Actinomycetes</taxon>
        <taxon>Kitasatosporales</taxon>
        <taxon>Streptomycetaceae</taxon>
        <taxon>Streptomyces</taxon>
    </lineage>
</organism>
<keyword evidence="3" id="KW-1185">Reference proteome</keyword>
<evidence type="ECO:0000313" key="3">
    <source>
        <dbReference type="Proteomes" id="UP000280298"/>
    </source>
</evidence>
<dbReference type="CDD" id="cd00093">
    <property type="entry name" value="HTH_XRE"/>
    <property type="match status" value="1"/>
</dbReference>
<name>A0A3Q9EPL7_9ACTN</name>
<dbReference type="Gene3D" id="1.10.260.40">
    <property type="entry name" value="lambda repressor-like DNA-binding domains"/>
    <property type="match status" value="1"/>
</dbReference>
<dbReference type="Proteomes" id="UP000280298">
    <property type="component" value="Chromosome"/>
</dbReference>
<dbReference type="AlphaFoldDB" id="A0A3Q9EPL7"/>
<feature type="domain" description="HTH cro/C1-type" evidence="1">
    <location>
        <begin position="128"/>
        <end position="183"/>
    </location>
</feature>
<dbReference type="SUPFAM" id="SSF47413">
    <property type="entry name" value="lambda repressor-like DNA-binding domains"/>
    <property type="match status" value="1"/>
</dbReference>
<dbReference type="PROSITE" id="PS50943">
    <property type="entry name" value="HTH_CROC1"/>
    <property type="match status" value="1"/>
</dbReference>
<dbReference type="RefSeq" id="WP_126389719.1">
    <property type="nucleotide sequence ID" value="NZ_CP034539.1"/>
</dbReference>